<evidence type="ECO:0000313" key="2">
    <source>
        <dbReference type="EnsemblMetazoa" id="Aqu2.1.30177_001"/>
    </source>
</evidence>
<feature type="compositionally biased region" description="Low complexity" evidence="1">
    <location>
        <begin position="19"/>
        <end position="52"/>
    </location>
</feature>
<proteinExistence type="predicted"/>
<sequence>MPKTCRARGGGLSRGSGHSGHSAWAPSRPSPSAGSTPGPNGSSPGSLGAAGSQDSSVAGSDIAEFLSLIREEVHQQLSSQMSQLGQGAIPPTSVPLPTGGIESPSSVVNSDVYCFYLSIVFGAWS</sequence>
<dbReference type="AlphaFoldDB" id="A0A1X7US19"/>
<reference evidence="2" key="1">
    <citation type="submission" date="2017-05" db="UniProtKB">
        <authorList>
            <consortium name="EnsemblMetazoa"/>
        </authorList>
    </citation>
    <scope>IDENTIFICATION</scope>
</reference>
<feature type="region of interest" description="Disordered" evidence="1">
    <location>
        <begin position="76"/>
        <end position="97"/>
    </location>
</feature>
<protein>
    <submittedName>
        <fullName evidence="2">Uncharacterized protein</fullName>
    </submittedName>
</protein>
<dbReference type="InParanoid" id="A0A1X7US19"/>
<name>A0A1X7US19_AMPQE</name>
<feature type="compositionally biased region" description="Low complexity" evidence="1">
    <location>
        <begin position="76"/>
        <end position="87"/>
    </location>
</feature>
<feature type="region of interest" description="Disordered" evidence="1">
    <location>
        <begin position="1"/>
        <end position="55"/>
    </location>
</feature>
<dbReference type="EnsemblMetazoa" id="Aqu2.1.30177_001">
    <property type="protein sequence ID" value="Aqu2.1.30177_001"/>
    <property type="gene ID" value="Aqu2.1.30177"/>
</dbReference>
<evidence type="ECO:0000256" key="1">
    <source>
        <dbReference type="SAM" id="MobiDB-lite"/>
    </source>
</evidence>
<organism evidence="2">
    <name type="scientific">Amphimedon queenslandica</name>
    <name type="common">Sponge</name>
    <dbReference type="NCBI Taxonomy" id="400682"/>
    <lineage>
        <taxon>Eukaryota</taxon>
        <taxon>Metazoa</taxon>
        <taxon>Porifera</taxon>
        <taxon>Demospongiae</taxon>
        <taxon>Heteroscleromorpha</taxon>
        <taxon>Haplosclerida</taxon>
        <taxon>Niphatidae</taxon>
        <taxon>Amphimedon</taxon>
    </lineage>
</organism>
<feature type="compositionally biased region" description="Gly residues" evidence="1">
    <location>
        <begin position="8"/>
        <end position="18"/>
    </location>
</feature>
<accession>A0A1X7US19</accession>